<evidence type="ECO:0000313" key="1">
    <source>
        <dbReference type="EMBL" id="CAG8737272.1"/>
    </source>
</evidence>
<proteinExistence type="predicted"/>
<gene>
    <name evidence="1" type="ORF">RPERSI_LOCUS12786</name>
</gene>
<dbReference type="EMBL" id="CAJVQC010027723">
    <property type="protein sequence ID" value="CAG8737272.1"/>
    <property type="molecule type" value="Genomic_DNA"/>
</dbReference>
<accession>A0ACA9QBF5</accession>
<reference evidence="1" key="1">
    <citation type="submission" date="2021-06" db="EMBL/GenBank/DDBJ databases">
        <authorList>
            <person name="Kallberg Y."/>
            <person name="Tangrot J."/>
            <person name="Rosling A."/>
        </authorList>
    </citation>
    <scope>NUCLEOTIDE SEQUENCE</scope>
    <source>
        <strain evidence="1">MA461A</strain>
    </source>
</reference>
<name>A0ACA9QBF5_9GLOM</name>
<sequence>LVLEPWVGNNLLEDTTLGPKVGKNCREDPRTDDSLLNHGAGDCCCKGMINED</sequence>
<keyword evidence="2" id="KW-1185">Reference proteome</keyword>
<feature type="non-terminal residue" evidence="1">
    <location>
        <position position="1"/>
    </location>
</feature>
<dbReference type="Proteomes" id="UP000789920">
    <property type="component" value="Unassembled WGS sequence"/>
</dbReference>
<comment type="caution">
    <text evidence="1">The sequence shown here is derived from an EMBL/GenBank/DDBJ whole genome shotgun (WGS) entry which is preliminary data.</text>
</comment>
<protein>
    <submittedName>
        <fullName evidence="1">11583_t:CDS:1</fullName>
    </submittedName>
</protein>
<evidence type="ECO:0000313" key="2">
    <source>
        <dbReference type="Proteomes" id="UP000789920"/>
    </source>
</evidence>
<organism evidence="1 2">
    <name type="scientific">Racocetra persica</name>
    <dbReference type="NCBI Taxonomy" id="160502"/>
    <lineage>
        <taxon>Eukaryota</taxon>
        <taxon>Fungi</taxon>
        <taxon>Fungi incertae sedis</taxon>
        <taxon>Mucoromycota</taxon>
        <taxon>Glomeromycotina</taxon>
        <taxon>Glomeromycetes</taxon>
        <taxon>Diversisporales</taxon>
        <taxon>Gigasporaceae</taxon>
        <taxon>Racocetra</taxon>
    </lineage>
</organism>